<comment type="caution">
    <text evidence="13">The sequence shown here is derived from an EMBL/GenBank/DDBJ whole genome shotgun (WGS) entry which is preliminary data.</text>
</comment>
<keyword evidence="10 11" id="KW-0411">Iron-sulfur</keyword>
<comment type="catalytic activity">
    <reaction evidence="11">
        <text>adenosine(37) in tRNA + 2 reduced [2Fe-2S]-[ferredoxin] + 2 S-adenosyl-L-methionine = 2-methyladenosine(37) in tRNA + 5'-deoxyadenosine + L-methionine + 2 oxidized [2Fe-2S]-[ferredoxin] + S-adenosyl-L-homocysteine</text>
        <dbReference type="Rhea" id="RHEA:43332"/>
        <dbReference type="Rhea" id="RHEA-COMP:10000"/>
        <dbReference type="Rhea" id="RHEA-COMP:10001"/>
        <dbReference type="Rhea" id="RHEA-COMP:10162"/>
        <dbReference type="Rhea" id="RHEA-COMP:10485"/>
        <dbReference type="ChEBI" id="CHEBI:17319"/>
        <dbReference type="ChEBI" id="CHEBI:33737"/>
        <dbReference type="ChEBI" id="CHEBI:33738"/>
        <dbReference type="ChEBI" id="CHEBI:57844"/>
        <dbReference type="ChEBI" id="CHEBI:57856"/>
        <dbReference type="ChEBI" id="CHEBI:59789"/>
        <dbReference type="ChEBI" id="CHEBI:74411"/>
        <dbReference type="ChEBI" id="CHEBI:74497"/>
        <dbReference type="EC" id="2.1.1.192"/>
    </reaction>
</comment>
<feature type="binding site" evidence="11">
    <location>
        <begin position="162"/>
        <end position="163"/>
    </location>
    <ligand>
        <name>S-adenosyl-L-methionine</name>
        <dbReference type="ChEBI" id="CHEBI:59789"/>
    </ligand>
</feature>
<dbReference type="SFLD" id="SFLDG01062">
    <property type="entry name" value="methyltransferase_(Class_A)"/>
    <property type="match status" value="1"/>
</dbReference>
<evidence type="ECO:0000256" key="5">
    <source>
        <dbReference type="ARBA" id="ARBA00022603"/>
    </source>
</evidence>
<dbReference type="GO" id="GO:0070040">
    <property type="term" value="F:rRNA (adenine(2503)-C2-)-methyltransferase activity"/>
    <property type="evidence" value="ECO:0007669"/>
    <property type="project" value="UniProtKB-UniRule"/>
</dbReference>
<keyword evidence="11" id="KW-1015">Disulfide bond</keyword>
<dbReference type="SFLD" id="SFLDS00029">
    <property type="entry name" value="Radical_SAM"/>
    <property type="match status" value="1"/>
</dbReference>
<keyword evidence="9 11" id="KW-0408">Iron</keyword>
<evidence type="ECO:0000256" key="10">
    <source>
        <dbReference type="ARBA" id="ARBA00023014"/>
    </source>
</evidence>
<dbReference type="Pfam" id="PF04055">
    <property type="entry name" value="Radical_SAM"/>
    <property type="match status" value="1"/>
</dbReference>
<dbReference type="Gene3D" id="3.20.20.70">
    <property type="entry name" value="Aldolase class I"/>
    <property type="match status" value="1"/>
</dbReference>
<dbReference type="PANTHER" id="PTHR30544">
    <property type="entry name" value="23S RRNA METHYLTRANSFERASE"/>
    <property type="match status" value="1"/>
</dbReference>
<dbReference type="InterPro" id="IPR013785">
    <property type="entry name" value="Aldolase_TIM"/>
</dbReference>
<evidence type="ECO:0000256" key="4">
    <source>
        <dbReference type="ARBA" id="ARBA00022552"/>
    </source>
</evidence>
<dbReference type="Proteomes" id="UP000178935">
    <property type="component" value="Unassembled WGS sequence"/>
</dbReference>
<comment type="caution">
    <text evidence="11">Lacks conserved residue(s) required for the propagation of feature annotation.</text>
</comment>
<protein>
    <recommendedName>
        <fullName evidence="11">Probable dual-specificity RNA methyltransferase RlmN</fullName>
        <ecNumber evidence="11">2.1.1.192</ecNumber>
    </recommendedName>
    <alternativeName>
        <fullName evidence="11">23S rRNA (adenine(2503)-C(2))-methyltransferase</fullName>
    </alternativeName>
    <alternativeName>
        <fullName evidence="11">23S rRNA m2A2503 methyltransferase</fullName>
    </alternativeName>
    <alternativeName>
        <fullName evidence="11">Ribosomal RNA large subunit methyltransferase N</fullName>
    </alternativeName>
    <alternativeName>
        <fullName evidence="11">tRNA (adenine(37)-C(2))-methyltransferase</fullName>
    </alternativeName>
    <alternativeName>
        <fullName evidence="11">tRNA m2A37 methyltransferase</fullName>
    </alternativeName>
</protein>
<evidence type="ECO:0000256" key="8">
    <source>
        <dbReference type="ARBA" id="ARBA00022723"/>
    </source>
</evidence>
<keyword evidence="7 11" id="KW-0949">S-adenosyl-L-methionine</keyword>
<dbReference type="InterPro" id="IPR027492">
    <property type="entry name" value="RNA_MTrfase_RlmN"/>
</dbReference>
<dbReference type="PANTHER" id="PTHR30544:SF5">
    <property type="entry name" value="RADICAL SAM CORE DOMAIN-CONTAINING PROTEIN"/>
    <property type="match status" value="1"/>
</dbReference>
<feature type="binding site" evidence="11">
    <location>
        <position position="102"/>
    </location>
    <ligand>
        <name>[4Fe-4S] cluster</name>
        <dbReference type="ChEBI" id="CHEBI:49883"/>
        <note>4Fe-4S-S-AdoMet</note>
    </ligand>
</feature>
<keyword evidence="5 11" id="KW-0489">Methyltransferase</keyword>
<dbReference type="GO" id="GO:0070475">
    <property type="term" value="P:rRNA base methylation"/>
    <property type="evidence" value="ECO:0007669"/>
    <property type="project" value="UniProtKB-UniRule"/>
</dbReference>
<comment type="subcellular location">
    <subcellularLocation>
        <location evidence="1 11">Cytoplasm</location>
    </subcellularLocation>
</comment>
<dbReference type="EMBL" id="MHPU01000008">
    <property type="protein sequence ID" value="OGZ89311.1"/>
    <property type="molecule type" value="Genomic_DNA"/>
</dbReference>
<dbReference type="GO" id="GO:0046872">
    <property type="term" value="F:metal ion binding"/>
    <property type="evidence" value="ECO:0007669"/>
    <property type="project" value="UniProtKB-KW"/>
</dbReference>
<keyword evidence="6 11" id="KW-0808">Transferase</keyword>
<evidence type="ECO:0000256" key="1">
    <source>
        <dbReference type="ARBA" id="ARBA00004496"/>
    </source>
</evidence>
<feature type="binding site" evidence="11">
    <location>
        <position position="293"/>
    </location>
    <ligand>
        <name>S-adenosyl-L-methionine</name>
        <dbReference type="ChEBI" id="CHEBI:59789"/>
    </ligand>
</feature>
<feature type="active site" description="Proton acceptor" evidence="11">
    <location>
        <position position="81"/>
    </location>
</feature>
<evidence type="ECO:0000256" key="9">
    <source>
        <dbReference type="ARBA" id="ARBA00023004"/>
    </source>
</evidence>
<dbReference type="EC" id="2.1.1.192" evidence="11"/>
<comment type="function">
    <text evidence="11">Specifically methylates position 2 of adenine 2503 in 23S rRNA and position 2 of adenine 37 in tRNAs.</text>
</comment>
<dbReference type="InterPro" id="IPR007197">
    <property type="entry name" value="rSAM"/>
</dbReference>
<evidence type="ECO:0000313" key="13">
    <source>
        <dbReference type="EMBL" id="OGZ89311.1"/>
    </source>
</evidence>
<dbReference type="GO" id="GO:0030488">
    <property type="term" value="P:tRNA methylation"/>
    <property type="evidence" value="ECO:0007669"/>
    <property type="project" value="UniProtKB-UniRule"/>
</dbReference>
<keyword evidence="11" id="KW-0819">tRNA processing</keyword>
<evidence type="ECO:0000256" key="6">
    <source>
        <dbReference type="ARBA" id="ARBA00022679"/>
    </source>
</evidence>
<evidence type="ECO:0000256" key="2">
    <source>
        <dbReference type="ARBA" id="ARBA00022485"/>
    </source>
</evidence>
<dbReference type="HAMAP" id="MF_01849">
    <property type="entry name" value="RNA_methyltr_RlmN"/>
    <property type="match status" value="1"/>
</dbReference>
<organism evidence="13 14">
    <name type="scientific">Candidatus Staskawiczbacteria bacterium RIFOXYD1_FULL_32_13</name>
    <dbReference type="NCBI Taxonomy" id="1802234"/>
    <lineage>
        <taxon>Bacteria</taxon>
        <taxon>Candidatus Staskawicziibacteriota</taxon>
    </lineage>
</organism>
<evidence type="ECO:0000313" key="14">
    <source>
        <dbReference type="Proteomes" id="UP000178935"/>
    </source>
</evidence>
<evidence type="ECO:0000256" key="11">
    <source>
        <dbReference type="HAMAP-Rule" id="MF_01849"/>
    </source>
</evidence>
<feature type="domain" description="Radical SAM core" evidence="12">
    <location>
        <begin position="88"/>
        <end position="330"/>
    </location>
</feature>
<dbReference type="InterPro" id="IPR040072">
    <property type="entry name" value="Methyltransferase_A"/>
</dbReference>
<dbReference type="PIRSF" id="PIRSF006004">
    <property type="entry name" value="CHP00048"/>
    <property type="match status" value="1"/>
</dbReference>
<sequence length="343" mass="39148">MDLEKLKEVLKDESKYRLKEARDFVFVKFIDNWNQATSFSKDLRDKLNKECPLEIKADVLTSRNGDSIKAKIILKDNVEIETVLMKHKDGRNTVCVSCQVGCPMGCLFCATGTMGFIRNLTVDEILEQVVFFNRHLKKTTLSEQSESNGLNRVSNVTFMGMGEPFLNYDNVLKAIKVLNDANAFNISIRNISVSTCGVIEGIEKLANSGLQVNLAISLHAPNNKLREQLMPINKRYPLDKVLKAVDDYILKTKRKVMFEYVLIKDINDTDECAKELVELMHKKLYFLNLITFNTVKGSQFQASSNNRIETFKKILKKEKINFVQRYRFGDDIQAACGQFVTGK</sequence>
<feature type="binding site" evidence="11">
    <location>
        <position position="109"/>
    </location>
    <ligand>
        <name>[4Fe-4S] cluster</name>
        <dbReference type="ChEBI" id="CHEBI:49883"/>
        <note>4Fe-4S-S-AdoMet</note>
    </ligand>
</feature>
<dbReference type="PROSITE" id="PS51918">
    <property type="entry name" value="RADICAL_SAM"/>
    <property type="match status" value="1"/>
</dbReference>
<accession>A0A1G2JS98</accession>
<keyword evidence="4 11" id="KW-0698">rRNA processing</keyword>
<keyword evidence="3 11" id="KW-0963">Cytoplasm</keyword>
<dbReference type="SUPFAM" id="SSF102114">
    <property type="entry name" value="Radical SAM enzymes"/>
    <property type="match status" value="1"/>
</dbReference>
<dbReference type="FunFam" id="3.20.20.70:FF:000014">
    <property type="entry name" value="Probable dual-specificity RNA methyltransferase RlmN"/>
    <property type="match status" value="1"/>
</dbReference>
<comment type="similarity">
    <text evidence="11">Belongs to the radical SAM superfamily. RlmN family.</text>
</comment>
<gene>
    <name evidence="11" type="primary">rlmN</name>
    <name evidence="13" type="ORF">A2561_02675</name>
</gene>
<feature type="binding site" evidence="11">
    <location>
        <begin position="217"/>
        <end position="219"/>
    </location>
    <ligand>
        <name>S-adenosyl-L-methionine</name>
        <dbReference type="ChEBI" id="CHEBI:59789"/>
    </ligand>
</feature>
<keyword evidence="2 11" id="KW-0004">4Fe-4S</keyword>
<evidence type="ECO:0000259" key="12">
    <source>
        <dbReference type="PROSITE" id="PS51918"/>
    </source>
</evidence>
<feature type="binding site" evidence="11">
    <location>
        <position position="194"/>
    </location>
    <ligand>
        <name>S-adenosyl-L-methionine</name>
        <dbReference type="ChEBI" id="CHEBI:59789"/>
    </ligand>
</feature>
<comment type="miscellaneous">
    <text evidence="11">Reaction proceeds by a ping-pong mechanism involving intermediate methylation of a conserved cysteine residue.</text>
</comment>
<dbReference type="GO" id="GO:0019843">
    <property type="term" value="F:rRNA binding"/>
    <property type="evidence" value="ECO:0007669"/>
    <property type="project" value="UniProtKB-UniRule"/>
</dbReference>
<dbReference type="GO" id="GO:0051539">
    <property type="term" value="F:4 iron, 4 sulfur cluster binding"/>
    <property type="evidence" value="ECO:0007669"/>
    <property type="project" value="UniProtKB-UniRule"/>
</dbReference>
<comment type="catalytic activity">
    <reaction evidence="11">
        <text>adenosine(2503) in 23S rRNA + 2 reduced [2Fe-2S]-[ferredoxin] + 2 S-adenosyl-L-methionine = 2-methyladenosine(2503) in 23S rRNA + 5'-deoxyadenosine + L-methionine + 2 oxidized [2Fe-2S]-[ferredoxin] + S-adenosyl-L-homocysteine</text>
        <dbReference type="Rhea" id="RHEA:42916"/>
        <dbReference type="Rhea" id="RHEA-COMP:10000"/>
        <dbReference type="Rhea" id="RHEA-COMP:10001"/>
        <dbReference type="Rhea" id="RHEA-COMP:10152"/>
        <dbReference type="Rhea" id="RHEA-COMP:10282"/>
        <dbReference type="ChEBI" id="CHEBI:17319"/>
        <dbReference type="ChEBI" id="CHEBI:33737"/>
        <dbReference type="ChEBI" id="CHEBI:33738"/>
        <dbReference type="ChEBI" id="CHEBI:57844"/>
        <dbReference type="ChEBI" id="CHEBI:57856"/>
        <dbReference type="ChEBI" id="CHEBI:59789"/>
        <dbReference type="ChEBI" id="CHEBI:74411"/>
        <dbReference type="ChEBI" id="CHEBI:74497"/>
        <dbReference type="EC" id="2.1.1.192"/>
    </reaction>
</comment>
<dbReference type="NCBIfam" id="TIGR00048">
    <property type="entry name" value="rRNA_mod_RlmN"/>
    <property type="match status" value="1"/>
</dbReference>
<feature type="active site" description="S-methylcysteine intermediate" evidence="11">
    <location>
        <position position="336"/>
    </location>
</feature>
<evidence type="ECO:0000256" key="3">
    <source>
        <dbReference type="ARBA" id="ARBA00022490"/>
    </source>
</evidence>
<evidence type="ECO:0000256" key="7">
    <source>
        <dbReference type="ARBA" id="ARBA00022691"/>
    </source>
</evidence>
<dbReference type="AlphaFoldDB" id="A0A1G2JS98"/>
<dbReference type="GO" id="GO:0002935">
    <property type="term" value="F:tRNA (adenine(37)-C2)-methyltransferase activity"/>
    <property type="evidence" value="ECO:0007669"/>
    <property type="project" value="UniProtKB-UniRule"/>
</dbReference>
<dbReference type="InterPro" id="IPR058240">
    <property type="entry name" value="rSAM_sf"/>
</dbReference>
<dbReference type="GO" id="GO:0005737">
    <property type="term" value="C:cytoplasm"/>
    <property type="evidence" value="ECO:0007669"/>
    <property type="project" value="UniProtKB-SubCell"/>
</dbReference>
<feature type="binding site" evidence="11">
    <location>
        <position position="106"/>
    </location>
    <ligand>
        <name>[4Fe-4S] cluster</name>
        <dbReference type="ChEBI" id="CHEBI:49883"/>
        <note>4Fe-4S-S-AdoMet</note>
    </ligand>
</feature>
<keyword evidence="8 11" id="KW-0479">Metal-binding</keyword>
<name>A0A1G2JS98_9BACT</name>
<dbReference type="CDD" id="cd01335">
    <property type="entry name" value="Radical_SAM"/>
    <property type="match status" value="1"/>
</dbReference>
<dbReference type="SFLD" id="SFLDF00275">
    <property type="entry name" value="adenosine_C2_methyltransferase"/>
    <property type="match status" value="1"/>
</dbReference>
<dbReference type="GO" id="GO:0000049">
    <property type="term" value="F:tRNA binding"/>
    <property type="evidence" value="ECO:0007669"/>
    <property type="project" value="UniProtKB-UniRule"/>
</dbReference>
<comment type="cofactor">
    <cofactor evidence="11">
        <name>[4Fe-4S] cluster</name>
        <dbReference type="ChEBI" id="CHEBI:49883"/>
    </cofactor>
    <text evidence="11">Binds 1 [4Fe-4S] cluster. The cluster is coordinated with 3 cysteines and an exchangeable S-adenosyl-L-methionine.</text>
</comment>
<dbReference type="InterPro" id="IPR004383">
    <property type="entry name" value="rRNA_lsu_MTrfase_RlmN/Cfr"/>
</dbReference>
<reference evidence="13 14" key="1">
    <citation type="journal article" date="2016" name="Nat. Commun.">
        <title>Thousands of microbial genomes shed light on interconnected biogeochemical processes in an aquifer system.</title>
        <authorList>
            <person name="Anantharaman K."/>
            <person name="Brown C.T."/>
            <person name="Hug L.A."/>
            <person name="Sharon I."/>
            <person name="Castelle C.J."/>
            <person name="Probst A.J."/>
            <person name="Thomas B.C."/>
            <person name="Singh A."/>
            <person name="Wilkins M.J."/>
            <person name="Karaoz U."/>
            <person name="Brodie E.L."/>
            <person name="Williams K.H."/>
            <person name="Hubbard S.S."/>
            <person name="Banfield J.F."/>
        </authorList>
    </citation>
    <scope>NUCLEOTIDE SEQUENCE [LARGE SCALE GENOMIC DNA]</scope>
</reference>
<proteinExistence type="inferred from homology"/>